<dbReference type="Pfam" id="PF07715">
    <property type="entry name" value="Plug"/>
    <property type="match status" value="1"/>
</dbReference>
<evidence type="ECO:0000256" key="9">
    <source>
        <dbReference type="ARBA" id="ARBA00023065"/>
    </source>
</evidence>
<keyword evidence="4 14" id="KW-1134">Transmembrane beta strand</keyword>
<evidence type="ECO:0000256" key="8">
    <source>
        <dbReference type="ARBA" id="ARBA00023004"/>
    </source>
</evidence>
<evidence type="ECO:0000259" key="17">
    <source>
        <dbReference type="Pfam" id="PF00593"/>
    </source>
</evidence>
<comment type="caution">
    <text evidence="19">The sequence shown here is derived from an EMBL/GenBank/DDBJ whole genome shotgun (WGS) entry which is preliminary data.</text>
</comment>
<dbReference type="Proteomes" id="UP000294546">
    <property type="component" value="Unassembled WGS sequence"/>
</dbReference>
<reference evidence="19 20" key="1">
    <citation type="submission" date="2019-03" db="EMBL/GenBank/DDBJ databases">
        <title>Genomic Encyclopedia of Archaeal and Bacterial Type Strains, Phase II (KMG-II): from individual species to whole genera.</title>
        <authorList>
            <person name="Goeker M."/>
        </authorList>
    </citation>
    <scope>NUCLEOTIDE SEQUENCE [LARGE SCALE GENOMIC DNA]</scope>
    <source>
        <strain evidence="19 20">DSM 27697</strain>
    </source>
</reference>
<dbReference type="GO" id="GO:0015891">
    <property type="term" value="P:siderophore transport"/>
    <property type="evidence" value="ECO:0007669"/>
    <property type="project" value="InterPro"/>
</dbReference>
<dbReference type="InterPro" id="IPR012910">
    <property type="entry name" value="Plug_dom"/>
</dbReference>
<dbReference type="InterPro" id="IPR000531">
    <property type="entry name" value="Beta-barrel_TonB"/>
</dbReference>
<keyword evidence="9" id="KW-0406">Ion transport</keyword>
<dbReference type="GO" id="GO:0009279">
    <property type="term" value="C:cell outer membrane"/>
    <property type="evidence" value="ECO:0007669"/>
    <property type="project" value="UniProtKB-SubCell"/>
</dbReference>
<evidence type="ECO:0000256" key="16">
    <source>
        <dbReference type="RuleBase" id="RU003357"/>
    </source>
</evidence>
<dbReference type="NCBIfam" id="TIGR01783">
    <property type="entry name" value="TonB-siderophor"/>
    <property type="match status" value="1"/>
</dbReference>
<dbReference type="PANTHER" id="PTHR32552:SF82">
    <property type="entry name" value="FCUA PROTEIN"/>
    <property type="match status" value="1"/>
</dbReference>
<comment type="similarity">
    <text evidence="2 14 16">Belongs to the TonB-dependent receptor family.</text>
</comment>
<organism evidence="19 20">
    <name type="scientific">Marinobacterium mangrovicola</name>
    <dbReference type="NCBI Taxonomy" id="1476959"/>
    <lineage>
        <taxon>Bacteria</taxon>
        <taxon>Pseudomonadati</taxon>
        <taxon>Pseudomonadota</taxon>
        <taxon>Gammaproteobacteria</taxon>
        <taxon>Oceanospirillales</taxon>
        <taxon>Oceanospirillaceae</taxon>
        <taxon>Marinobacterium</taxon>
    </lineage>
</organism>
<keyword evidence="13 14" id="KW-0998">Cell outer membrane</keyword>
<dbReference type="Gene3D" id="2.40.170.20">
    <property type="entry name" value="TonB-dependent receptor, beta-barrel domain"/>
    <property type="match status" value="1"/>
</dbReference>
<gene>
    <name evidence="19" type="ORF">CLV83_1381</name>
</gene>
<keyword evidence="6 14" id="KW-0812">Transmembrane</keyword>
<evidence type="ECO:0000256" key="14">
    <source>
        <dbReference type="PROSITE-ProRule" id="PRU01360"/>
    </source>
</evidence>
<evidence type="ECO:0000256" key="2">
    <source>
        <dbReference type="ARBA" id="ARBA00009810"/>
    </source>
</evidence>
<dbReference type="Gene3D" id="2.170.130.10">
    <property type="entry name" value="TonB-dependent receptor, plug domain"/>
    <property type="match status" value="1"/>
</dbReference>
<evidence type="ECO:0000259" key="18">
    <source>
        <dbReference type="Pfam" id="PF07715"/>
    </source>
</evidence>
<name>A0A4V2PEI6_9GAMM</name>
<dbReference type="InterPro" id="IPR036942">
    <property type="entry name" value="Beta-barrel_TonB_sf"/>
</dbReference>
<dbReference type="GO" id="GO:0038023">
    <property type="term" value="F:signaling receptor activity"/>
    <property type="evidence" value="ECO:0007669"/>
    <property type="project" value="InterPro"/>
</dbReference>
<dbReference type="InterPro" id="IPR039426">
    <property type="entry name" value="TonB-dep_rcpt-like"/>
</dbReference>
<keyword evidence="10 16" id="KW-0798">TonB box</keyword>
<evidence type="ECO:0000256" key="7">
    <source>
        <dbReference type="ARBA" id="ARBA00022729"/>
    </source>
</evidence>
<feature type="domain" description="TonB-dependent receptor-like beta-barrel" evidence="17">
    <location>
        <begin position="285"/>
        <end position="714"/>
    </location>
</feature>
<dbReference type="CDD" id="cd01347">
    <property type="entry name" value="ligand_gated_channel"/>
    <property type="match status" value="1"/>
</dbReference>
<keyword evidence="3 14" id="KW-0813">Transport</keyword>
<keyword evidence="7" id="KW-0732">Signal</keyword>
<keyword evidence="5" id="KW-0410">Iron transport</keyword>
<dbReference type="EMBL" id="SMFU01000007">
    <property type="protein sequence ID" value="TCK09276.1"/>
    <property type="molecule type" value="Genomic_DNA"/>
</dbReference>
<evidence type="ECO:0000256" key="6">
    <source>
        <dbReference type="ARBA" id="ARBA00022692"/>
    </source>
</evidence>
<evidence type="ECO:0000256" key="1">
    <source>
        <dbReference type="ARBA" id="ARBA00004571"/>
    </source>
</evidence>
<evidence type="ECO:0000256" key="15">
    <source>
        <dbReference type="PROSITE-ProRule" id="PRU10144"/>
    </source>
</evidence>
<accession>A0A4V2PEI6</accession>
<dbReference type="InterPro" id="IPR037066">
    <property type="entry name" value="Plug_dom_sf"/>
</dbReference>
<dbReference type="Pfam" id="PF00593">
    <property type="entry name" value="TonB_dep_Rec_b-barrel"/>
    <property type="match status" value="1"/>
</dbReference>
<keyword evidence="11 14" id="KW-0472">Membrane</keyword>
<dbReference type="SUPFAM" id="SSF56935">
    <property type="entry name" value="Porins"/>
    <property type="match status" value="1"/>
</dbReference>
<evidence type="ECO:0000256" key="13">
    <source>
        <dbReference type="ARBA" id="ARBA00023237"/>
    </source>
</evidence>
<protein>
    <submittedName>
        <fullName evidence="19">Iron complex outermembrane receptor protein</fullName>
    </submittedName>
</protein>
<dbReference type="InterPro" id="IPR010105">
    <property type="entry name" value="TonB_sidphr_rcpt"/>
</dbReference>
<evidence type="ECO:0000256" key="5">
    <source>
        <dbReference type="ARBA" id="ARBA00022496"/>
    </source>
</evidence>
<evidence type="ECO:0000313" key="19">
    <source>
        <dbReference type="EMBL" id="TCK09276.1"/>
    </source>
</evidence>
<keyword evidence="20" id="KW-1185">Reference proteome</keyword>
<evidence type="ECO:0000256" key="4">
    <source>
        <dbReference type="ARBA" id="ARBA00022452"/>
    </source>
</evidence>
<dbReference type="GO" id="GO:0015344">
    <property type="term" value="F:siderophore uptake transmembrane transporter activity"/>
    <property type="evidence" value="ECO:0007669"/>
    <property type="project" value="TreeGrafter"/>
</dbReference>
<dbReference type="AlphaFoldDB" id="A0A4V2PEI6"/>
<proteinExistence type="inferred from homology"/>
<evidence type="ECO:0000313" key="20">
    <source>
        <dbReference type="Proteomes" id="UP000294546"/>
    </source>
</evidence>
<evidence type="ECO:0000256" key="12">
    <source>
        <dbReference type="ARBA" id="ARBA00023170"/>
    </source>
</evidence>
<keyword evidence="12 19" id="KW-0675">Receptor</keyword>
<dbReference type="PROSITE" id="PS01156">
    <property type="entry name" value="TONB_DEPENDENT_REC_2"/>
    <property type="match status" value="1"/>
</dbReference>
<comment type="subcellular location">
    <subcellularLocation>
        <location evidence="1 14">Cell outer membrane</location>
        <topology evidence="1 14">Multi-pass membrane protein</topology>
    </subcellularLocation>
</comment>
<evidence type="ECO:0000256" key="10">
    <source>
        <dbReference type="ARBA" id="ARBA00023077"/>
    </source>
</evidence>
<feature type="domain" description="TonB-dependent receptor plug" evidence="18">
    <location>
        <begin position="101"/>
        <end position="194"/>
    </location>
</feature>
<evidence type="ECO:0000256" key="11">
    <source>
        <dbReference type="ARBA" id="ARBA00023136"/>
    </source>
</evidence>
<keyword evidence="8" id="KW-0408">Iron</keyword>
<dbReference type="RefSeq" id="WP_207894752.1">
    <property type="nucleotide sequence ID" value="NZ_SMFU01000007.1"/>
</dbReference>
<sequence>MENVNNINRMDLFCADKPLSFYDRKGKYSAAYIALILGMNLAYAVPAAAETSQTETSTESSSTELAPISVVGEGDTIATPYAGGQVSNGGRVGMLGNKDFMDTPFNTISYTDSFITDRQAQDITDVIAATDPSVFYGGVTGDSRESYSIRGFRSDIGDVTFDGMFGVAPYFRSSPEMFERIEVLKGPSALLNGMPPNGSVGGSVNLVPKRAGGEPNASITTTYISDSQFGGHVDLGRRFGANQQFGIRFNGAYRDGETSVNDQDKEVQLGSLALDWRGERARISADLYASEDSIDGATRGVTLAPGVSLPKPPDSDTLLNPDWGFNHAKDKGALIRGEYDLNDRNTVYAAFGTSETEFESTNSSVAQIINEQGDFRHNAGDTSDKADRDSVEVGIHSRFKTGAIGHEVAINAKRYEEDYRLNARRGVLYSDWITNIYDPEWAPRDTPHSVQPITKTELELTSVGIADTISFAQDKVQLTLGVRRQEVVQDSYMASTGARLSSYEESAVTPAVAGVWRLTDDLSLYANYIEGLSQGDTAPTTAENAGEIFEPYKTKQTELGLKLDLGDFAHTVSVYQIKRPSSYTDPLTNVFSSGGEQRNRGIEWSFFGTPFDNIRLMGGIAYVDAELTKTQGGVNQGNQASGVPEFIGKLGAEWDTPMITGLTLTGNATSVSEQYIDADNEISLPGHTIFDVGARYETRLADQSVTWRLNVKNLTDKAYWAMPHYSSLGLGAPRTVMLSATMDF</sequence>
<feature type="short sequence motif" description="TonB C-terminal box" evidence="15">
    <location>
        <begin position="727"/>
        <end position="744"/>
    </location>
</feature>
<evidence type="ECO:0000256" key="3">
    <source>
        <dbReference type="ARBA" id="ARBA00022448"/>
    </source>
</evidence>
<dbReference type="PANTHER" id="PTHR32552">
    <property type="entry name" value="FERRICHROME IRON RECEPTOR-RELATED"/>
    <property type="match status" value="1"/>
</dbReference>
<dbReference type="InterPro" id="IPR010917">
    <property type="entry name" value="TonB_rcpt_CS"/>
</dbReference>
<dbReference type="PROSITE" id="PS52016">
    <property type="entry name" value="TONB_DEPENDENT_REC_3"/>
    <property type="match status" value="1"/>
</dbReference>